<dbReference type="Gene3D" id="1.20.1250.20">
    <property type="entry name" value="MFS general substrate transporter like domains"/>
    <property type="match status" value="2"/>
</dbReference>
<dbReference type="PANTHER" id="PTHR11662">
    <property type="entry name" value="SOLUTE CARRIER FAMILY 17"/>
    <property type="match status" value="1"/>
</dbReference>
<feature type="transmembrane region" description="Helical" evidence="6">
    <location>
        <begin position="42"/>
        <end position="64"/>
    </location>
</feature>
<evidence type="ECO:0000256" key="6">
    <source>
        <dbReference type="SAM" id="Phobius"/>
    </source>
</evidence>
<feature type="transmembrane region" description="Helical" evidence="6">
    <location>
        <begin position="208"/>
        <end position="233"/>
    </location>
</feature>
<evidence type="ECO:0000256" key="1">
    <source>
        <dbReference type="ARBA" id="ARBA00004651"/>
    </source>
</evidence>
<comment type="subcellular location">
    <subcellularLocation>
        <location evidence="1">Cell membrane</location>
        <topology evidence="1">Multi-pass membrane protein</topology>
    </subcellularLocation>
</comment>
<feature type="transmembrane region" description="Helical" evidence="6">
    <location>
        <begin position="349"/>
        <end position="372"/>
    </location>
</feature>
<gene>
    <name evidence="8" type="ORF">CN689_13085</name>
</gene>
<dbReference type="Pfam" id="PF07690">
    <property type="entry name" value="MFS_1"/>
    <property type="match status" value="1"/>
</dbReference>
<feature type="domain" description="Major facilitator superfamily (MFS) profile" evidence="7">
    <location>
        <begin position="7"/>
        <end position="411"/>
    </location>
</feature>
<dbReference type="AlphaFoldDB" id="A0AAX0S455"/>
<dbReference type="EMBL" id="NUEQ01000023">
    <property type="protein sequence ID" value="PEJ32770.1"/>
    <property type="molecule type" value="Genomic_DNA"/>
</dbReference>
<dbReference type="InterPro" id="IPR011701">
    <property type="entry name" value="MFS"/>
</dbReference>
<evidence type="ECO:0000313" key="9">
    <source>
        <dbReference type="Proteomes" id="UP000220106"/>
    </source>
</evidence>
<dbReference type="GO" id="GO:0022857">
    <property type="term" value="F:transmembrane transporter activity"/>
    <property type="evidence" value="ECO:0007669"/>
    <property type="project" value="InterPro"/>
</dbReference>
<keyword evidence="3 6" id="KW-0812">Transmembrane</keyword>
<evidence type="ECO:0000256" key="5">
    <source>
        <dbReference type="ARBA" id="ARBA00023136"/>
    </source>
</evidence>
<evidence type="ECO:0000256" key="3">
    <source>
        <dbReference type="ARBA" id="ARBA00022692"/>
    </source>
</evidence>
<feature type="transmembrane region" description="Helical" evidence="6">
    <location>
        <begin position="315"/>
        <end position="337"/>
    </location>
</feature>
<dbReference type="InterPro" id="IPR050382">
    <property type="entry name" value="MFS_Na/Anion_cotransporter"/>
</dbReference>
<evidence type="ECO:0000256" key="4">
    <source>
        <dbReference type="ARBA" id="ARBA00022989"/>
    </source>
</evidence>
<dbReference type="PROSITE" id="PS50850">
    <property type="entry name" value="MFS"/>
    <property type="match status" value="1"/>
</dbReference>
<dbReference type="Proteomes" id="UP000220106">
    <property type="component" value="Unassembled WGS sequence"/>
</dbReference>
<keyword evidence="4 6" id="KW-1133">Transmembrane helix</keyword>
<evidence type="ECO:0000259" key="7">
    <source>
        <dbReference type="PROSITE" id="PS50850"/>
    </source>
</evidence>
<organism evidence="8 9">
    <name type="scientific">Peribacillus butanolivorans</name>
    <dbReference type="NCBI Taxonomy" id="421767"/>
    <lineage>
        <taxon>Bacteria</taxon>
        <taxon>Bacillati</taxon>
        <taxon>Bacillota</taxon>
        <taxon>Bacilli</taxon>
        <taxon>Bacillales</taxon>
        <taxon>Bacillaceae</taxon>
        <taxon>Peribacillus</taxon>
    </lineage>
</organism>
<dbReference type="InterPro" id="IPR020846">
    <property type="entry name" value="MFS_dom"/>
</dbReference>
<comment type="caution">
    <text evidence="8">The sequence shown here is derived from an EMBL/GenBank/DDBJ whole genome shotgun (WGS) entry which is preliminary data.</text>
</comment>
<dbReference type="PANTHER" id="PTHR11662:SF450">
    <property type="entry name" value="BLR1003 PROTEIN"/>
    <property type="match status" value="1"/>
</dbReference>
<evidence type="ECO:0000256" key="2">
    <source>
        <dbReference type="ARBA" id="ARBA00022448"/>
    </source>
</evidence>
<keyword evidence="5 6" id="KW-0472">Membrane</keyword>
<feature type="transmembrane region" description="Helical" evidence="6">
    <location>
        <begin position="253"/>
        <end position="272"/>
    </location>
</feature>
<name>A0AAX0S455_9BACI</name>
<evidence type="ECO:0000313" key="8">
    <source>
        <dbReference type="EMBL" id="PEJ32770.1"/>
    </source>
</evidence>
<feature type="transmembrane region" description="Helical" evidence="6">
    <location>
        <begin position="384"/>
        <end position="406"/>
    </location>
</feature>
<dbReference type="InterPro" id="IPR036259">
    <property type="entry name" value="MFS_trans_sf"/>
</dbReference>
<keyword evidence="2" id="KW-0813">Transport</keyword>
<dbReference type="GO" id="GO:0005886">
    <property type="term" value="C:plasma membrane"/>
    <property type="evidence" value="ECO:0007669"/>
    <property type="project" value="UniProtKB-SubCell"/>
</dbReference>
<feature type="transmembrane region" description="Helical" evidence="6">
    <location>
        <begin position="163"/>
        <end position="181"/>
    </location>
</feature>
<feature type="transmembrane region" description="Helical" evidence="6">
    <location>
        <begin position="73"/>
        <end position="92"/>
    </location>
</feature>
<sequence>MFMRWVVLIILFFGFLINFADKSVVGLAAGSLMEDLSLSYAQWGIIGSSFFWIFPVAAVFVGVLTDKVSPKKIIAFMLLAWSLLQFGGYIIGGFATLLLYRIFLGLAEGGYAPASLRQLFAYFPPAMRALVTTIFISGSTVGAYAVAPLVVLLLQMVGWRHSFAIMGLVSLVLLVVWVTVVPKKTPELAELAVKSDFAPKRKVTWSELYPVLLSRTSIFTLFVTFGFFCLSSWMQIWMPLYFLKVIQVSEMGMAYATLTVGGTSLIVSLSMATISDRIFKNTQNVRAGRVKVTGIGMLLGGLFFGSLYFTQSLAWAIIGITLAYGFSYLIVSTSHIIMCNQLPERTSTISGTIVAFQNVAAALCSLVTGFIIQSTGSDNIVQGFQYSFLMISSIMVVVAILFIGFVHPDRKEKKVKLVDMEKAVSSS</sequence>
<protein>
    <recommendedName>
        <fullName evidence="7">Major facilitator superfamily (MFS) profile domain-containing protein</fullName>
    </recommendedName>
</protein>
<reference evidence="8 9" key="1">
    <citation type="submission" date="2017-09" db="EMBL/GenBank/DDBJ databases">
        <title>Large-scale bioinformatics analysis of Bacillus genomes uncovers conserved roles of natural products in bacterial physiology.</title>
        <authorList>
            <consortium name="Agbiome Team Llc"/>
            <person name="Bleich R.M."/>
            <person name="Kirk G.J."/>
            <person name="Santa Maria K.C."/>
            <person name="Allen S.E."/>
            <person name="Farag S."/>
            <person name="Shank E.A."/>
            <person name="Bowers A."/>
        </authorList>
    </citation>
    <scope>NUCLEOTIDE SEQUENCE [LARGE SCALE GENOMIC DNA]</scope>
    <source>
        <strain evidence="8 9">AFS003229</strain>
    </source>
</reference>
<proteinExistence type="predicted"/>
<accession>A0AAX0S455</accession>
<feature type="transmembrane region" description="Helical" evidence="6">
    <location>
        <begin position="129"/>
        <end position="157"/>
    </location>
</feature>
<dbReference type="SUPFAM" id="SSF103473">
    <property type="entry name" value="MFS general substrate transporter"/>
    <property type="match status" value="1"/>
</dbReference>